<keyword evidence="2" id="KW-0812">Transmembrane</keyword>
<reference evidence="3 4" key="1">
    <citation type="journal article" date="2024" name="BMC Genomics">
        <title>Genome assembly of redclaw crayfish (Cherax quadricarinatus) provides insights into its immune adaptation and hypoxia tolerance.</title>
        <authorList>
            <person name="Liu Z."/>
            <person name="Zheng J."/>
            <person name="Li H."/>
            <person name="Fang K."/>
            <person name="Wang S."/>
            <person name="He J."/>
            <person name="Zhou D."/>
            <person name="Weng S."/>
            <person name="Chi M."/>
            <person name="Gu Z."/>
            <person name="He J."/>
            <person name="Li F."/>
            <person name="Wang M."/>
        </authorList>
    </citation>
    <scope>NUCLEOTIDE SEQUENCE [LARGE SCALE GENOMIC DNA]</scope>
    <source>
        <strain evidence="3">ZL_2023a</strain>
    </source>
</reference>
<comment type="caution">
    <text evidence="3">The sequence shown here is derived from an EMBL/GenBank/DDBJ whole genome shotgun (WGS) entry which is preliminary data.</text>
</comment>
<organism evidence="3 4">
    <name type="scientific">Cherax quadricarinatus</name>
    <name type="common">Australian red claw crayfish</name>
    <dbReference type="NCBI Taxonomy" id="27406"/>
    <lineage>
        <taxon>Eukaryota</taxon>
        <taxon>Metazoa</taxon>
        <taxon>Ecdysozoa</taxon>
        <taxon>Arthropoda</taxon>
        <taxon>Crustacea</taxon>
        <taxon>Multicrustacea</taxon>
        <taxon>Malacostraca</taxon>
        <taxon>Eumalacostraca</taxon>
        <taxon>Eucarida</taxon>
        <taxon>Decapoda</taxon>
        <taxon>Pleocyemata</taxon>
        <taxon>Astacidea</taxon>
        <taxon>Parastacoidea</taxon>
        <taxon>Parastacidae</taxon>
        <taxon>Cherax</taxon>
    </lineage>
</organism>
<accession>A0AAW0WGT3</accession>
<protein>
    <submittedName>
        <fullName evidence="3">Uncharacterized protein</fullName>
    </submittedName>
</protein>
<sequence length="152" mass="16912">SRRRRSELPPHEKRRRSRTDGDLLGDPSAMNGIRRGTRGSQVLNPYDLESARLSVSSNRTRKGSHRSQPEEMDPEERRRSRVVLVCASVAVAIFLIAILLVAVTLRMSPAIDEIVRKENEDILRELQAASSGVHGSNTTVPPSDPSSQPHRT</sequence>
<dbReference type="AlphaFoldDB" id="A0AAW0WGT3"/>
<name>A0AAW0WGT3_CHEQU</name>
<keyword evidence="2" id="KW-0472">Membrane</keyword>
<evidence type="ECO:0000256" key="2">
    <source>
        <dbReference type="SAM" id="Phobius"/>
    </source>
</evidence>
<keyword evidence="4" id="KW-1185">Reference proteome</keyword>
<evidence type="ECO:0000313" key="4">
    <source>
        <dbReference type="Proteomes" id="UP001445076"/>
    </source>
</evidence>
<feature type="transmembrane region" description="Helical" evidence="2">
    <location>
        <begin position="82"/>
        <end position="105"/>
    </location>
</feature>
<proteinExistence type="predicted"/>
<dbReference type="Proteomes" id="UP001445076">
    <property type="component" value="Unassembled WGS sequence"/>
</dbReference>
<feature type="region of interest" description="Disordered" evidence="1">
    <location>
        <begin position="126"/>
        <end position="152"/>
    </location>
</feature>
<evidence type="ECO:0000313" key="3">
    <source>
        <dbReference type="EMBL" id="KAK8726848.1"/>
    </source>
</evidence>
<gene>
    <name evidence="3" type="ORF">OTU49_010092</name>
</gene>
<feature type="compositionally biased region" description="Basic and acidic residues" evidence="1">
    <location>
        <begin position="1"/>
        <end position="11"/>
    </location>
</feature>
<evidence type="ECO:0000256" key="1">
    <source>
        <dbReference type="SAM" id="MobiDB-lite"/>
    </source>
</evidence>
<feature type="region of interest" description="Disordered" evidence="1">
    <location>
        <begin position="1"/>
        <end position="79"/>
    </location>
</feature>
<feature type="compositionally biased region" description="Polar residues" evidence="1">
    <location>
        <begin position="128"/>
        <end position="152"/>
    </location>
</feature>
<dbReference type="EMBL" id="JARKIK010000078">
    <property type="protein sequence ID" value="KAK8726848.1"/>
    <property type="molecule type" value="Genomic_DNA"/>
</dbReference>
<feature type="non-terminal residue" evidence="3">
    <location>
        <position position="1"/>
    </location>
</feature>
<keyword evidence="2" id="KW-1133">Transmembrane helix</keyword>